<comment type="caution">
    <text evidence="1">The sequence shown here is derived from an EMBL/GenBank/DDBJ whole genome shotgun (WGS) entry which is preliminary data.</text>
</comment>
<dbReference type="Gene3D" id="3.30.450.410">
    <property type="match status" value="1"/>
</dbReference>
<dbReference type="RefSeq" id="WP_160169209.1">
    <property type="nucleotide sequence ID" value="NZ_BNAB01000014.1"/>
</dbReference>
<evidence type="ECO:0000313" key="4">
    <source>
        <dbReference type="Proteomes" id="UP000634647"/>
    </source>
</evidence>
<organism evidence="1 4">
    <name type="scientific">Allgaiera indica</name>
    <dbReference type="NCBI Taxonomy" id="765699"/>
    <lineage>
        <taxon>Bacteria</taxon>
        <taxon>Pseudomonadati</taxon>
        <taxon>Pseudomonadota</taxon>
        <taxon>Alphaproteobacteria</taxon>
        <taxon>Rhodobacterales</taxon>
        <taxon>Paracoccaceae</taxon>
        <taxon>Allgaiera</taxon>
    </lineage>
</organism>
<dbReference type="InterPro" id="IPR053717">
    <property type="entry name" value="MerB_lyase_sf"/>
</dbReference>
<reference evidence="1" key="3">
    <citation type="submission" date="2023-06" db="EMBL/GenBank/DDBJ databases">
        <authorList>
            <person name="Sun Q."/>
            <person name="Zhou Y."/>
        </authorList>
    </citation>
    <scope>NUCLEOTIDE SEQUENCE</scope>
    <source>
        <strain evidence="1">CGMCC 1.10859</strain>
    </source>
</reference>
<evidence type="ECO:0000313" key="1">
    <source>
        <dbReference type="EMBL" id="GHE03950.1"/>
    </source>
</evidence>
<proteinExistence type="predicted"/>
<dbReference type="Pfam" id="PF03243">
    <property type="entry name" value="MerB"/>
    <property type="match status" value="1"/>
</dbReference>
<name>A0AAN4UT20_9RHOB</name>
<protein>
    <submittedName>
        <fullName evidence="2">Alkylmercury lyase</fullName>
    </submittedName>
</protein>
<evidence type="ECO:0000313" key="3">
    <source>
        <dbReference type="Proteomes" id="UP000199541"/>
    </source>
</evidence>
<dbReference type="InterPro" id="IPR004927">
    <property type="entry name" value="MerB"/>
</dbReference>
<gene>
    <name evidence="1" type="ORF">GCM10008024_29190</name>
    <name evidence="2" type="ORF">SAMN05444006_11461</name>
</gene>
<dbReference type="Proteomes" id="UP000199541">
    <property type="component" value="Unassembled WGS sequence"/>
</dbReference>
<reference evidence="2 3" key="2">
    <citation type="submission" date="2016-10" db="EMBL/GenBank/DDBJ databases">
        <authorList>
            <person name="Varghese N."/>
            <person name="Submissions S."/>
        </authorList>
    </citation>
    <scope>NUCLEOTIDE SEQUENCE [LARGE SCALE GENOMIC DNA]</scope>
    <source>
        <strain evidence="2 3">DSM 24802</strain>
    </source>
</reference>
<dbReference type="EMBL" id="BNAB01000014">
    <property type="protein sequence ID" value="GHE03950.1"/>
    <property type="molecule type" value="Genomic_DNA"/>
</dbReference>
<keyword evidence="3" id="KW-1185">Reference proteome</keyword>
<dbReference type="Proteomes" id="UP000634647">
    <property type="component" value="Unassembled WGS sequence"/>
</dbReference>
<dbReference type="EMBL" id="FNOB01000014">
    <property type="protein sequence ID" value="SDX35148.1"/>
    <property type="molecule type" value="Genomic_DNA"/>
</dbReference>
<dbReference type="AlphaFoldDB" id="A0AAN4UT20"/>
<dbReference type="GO" id="GO:0018836">
    <property type="term" value="F:alkylmercury lyase activity"/>
    <property type="evidence" value="ECO:0007669"/>
    <property type="project" value="InterPro"/>
</dbReference>
<sequence>MSISVEEGGPDLALLSDPQVRDALSALMNESRLAARWGGLSPETRQVHQEILRTFLTEGAPPAASEFRAETLADLAARDLVHVRDREIALAYPFSARPTDFRVRLRGVTIHAICAVDALGTAAMAGTAAEVTCVCPICRTGVDITVASDGFAVDHASRPEARVWTGVKDVGTCAADSQCKTMRLFCGPEHLAAWRRSQPPSARGFDLSLTQGVQLGAAIFRPFMQSPHDRAAS</sequence>
<accession>A0AAN4UT20</accession>
<reference evidence="1" key="1">
    <citation type="journal article" date="2014" name="Int. J. Syst. Evol. Microbiol.">
        <title>Complete genome sequence of Corynebacterium casei LMG S-19264T (=DSM 44701T), isolated from a smear-ripened cheese.</title>
        <authorList>
            <consortium name="US DOE Joint Genome Institute (JGI-PGF)"/>
            <person name="Walter F."/>
            <person name="Albersmeier A."/>
            <person name="Kalinowski J."/>
            <person name="Ruckert C."/>
        </authorList>
    </citation>
    <scope>NUCLEOTIDE SEQUENCE</scope>
    <source>
        <strain evidence="1">CGMCC 1.10859</strain>
    </source>
</reference>
<dbReference type="SUPFAM" id="SSF160387">
    <property type="entry name" value="NosL/MerB-like"/>
    <property type="match status" value="1"/>
</dbReference>
<evidence type="ECO:0000313" key="2">
    <source>
        <dbReference type="EMBL" id="SDX35148.1"/>
    </source>
</evidence>
<keyword evidence="2" id="KW-0456">Lyase</keyword>